<dbReference type="PANTHER" id="PTHR33908:SF11">
    <property type="entry name" value="MEMBRANE PROTEIN"/>
    <property type="match status" value="1"/>
</dbReference>
<evidence type="ECO:0000256" key="4">
    <source>
        <dbReference type="ARBA" id="ARBA00022679"/>
    </source>
</evidence>
<evidence type="ECO:0000256" key="3">
    <source>
        <dbReference type="ARBA" id="ARBA00022676"/>
    </source>
</evidence>
<feature type="transmembrane region" description="Helical" evidence="8">
    <location>
        <begin position="216"/>
        <end position="247"/>
    </location>
</feature>
<organism evidence="10 11">
    <name type="scientific">Oecophyllibacter saccharovorans</name>
    <dbReference type="NCBI Taxonomy" id="2558360"/>
    <lineage>
        <taxon>Bacteria</taxon>
        <taxon>Pseudomonadati</taxon>
        <taxon>Pseudomonadota</taxon>
        <taxon>Alphaproteobacteria</taxon>
        <taxon>Acetobacterales</taxon>
        <taxon>Acetobacteraceae</taxon>
        <taxon>Oecophyllibacter</taxon>
    </lineage>
</organism>
<accession>A0A506UR24</accession>
<evidence type="ECO:0000313" key="11">
    <source>
        <dbReference type="Proteomes" id="UP000315037"/>
    </source>
</evidence>
<gene>
    <name evidence="10" type="ORF">E3202_02260</name>
</gene>
<reference evidence="10 11" key="1">
    <citation type="submission" date="2019-03" db="EMBL/GenBank/DDBJ databases">
        <title>The complete genome sequence of Neokomagataea sp. Jb2 NBRC113641.</title>
        <authorList>
            <person name="Chua K.-O."/>
            <person name="Chan K.-G."/>
            <person name="See-Too W.-S."/>
        </authorList>
    </citation>
    <scope>NUCLEOTIDE SEQUENCE [LARGE SCALE GENOMIC DNA]</scope>
    <source>
        <strain evidence="10 11">Jb2</strain>
    </source>
</reference>
<name>A0A506UR24_9PROT</name>
<dbReference type="AlphaFoldDB" id="A0A506UR24"/>
<comment type="caution">
    <text evidence="10">The sequence shown here is derived from an EMBL/GenBank/DDBJ whole genome shotgun (WGS) entry which is preliminary data.</text>
</comment>
<evidence type="ECO:0000256" key="1">
    <source>
        <dbReference type="ARBA" id="ARBA00004651"/>
    </source>
</evidence>
<proteinExistence type="predicted"/>
<dbReference type="EMBL" id="SORZ01000001">
    <property type="protein sequence ID" value="TPW35784.1"/>
    <property type="molecule type" value="Genomic_DNA"/>
</dbReference>
<dbReference type="GO" id="GO:0009103">
    <property type="term" value="P:lipopolysaccharide biosynthetic process"/>
    <property type="evidence" value="ECO:0007669"/>
    <property type="project" value="UniProtKB-ARBA"/>
</dbReference>
<keyword evidence="7 8" id="KW-0472">Membrane</keyword>
<evidence type="ECO:0000256" key="6">
    <source>
        <dbReference type="ARBA" id="ARBA00022989"/>
    </source>
</evidence>
<keyword evidence="6 8" id="KW-1133">Transmembrane helix</keyword>
<dbReference type="InterPro" id="IPR038731">
    <property type="entry name" value="RgtA/B/C-like"/>
</dbReference>
<evidence type="ECO:0000313" key="10">
    <source>
        <dbReference type="EMBL" id="TPW35784.1"/>
    </source>
</evidence>
<protein>
    <submittedName>
        <fullName evidence="10">Glycosyltransferase family 39 protein</fullName>
    </submittedName>
</protein>
<feature type="transmembrane region" description="Helical" evidence="8">
    <location>
        <begin position="382"/>
        <end position="400"/>
    </location>
</feature>
<feature type="transmembrane region" description="Helical" evidence="8">
    <location>
        <begin position="170"/>
        <end position="189"/>
    </location>
</feature>
<feature type="transmembrane region" description="Helical" evidence="8">
    <location>
        <begin position="72"/>
        <end position="96"/>
    </location>
</feature>
<keyword evidence="4 10" id="KW-0808">Transferase</keyword>
<feature type="transmembrane region" description="Helical" evidence="8">
    <location>
        <begin position="299"/>
        <end position="323"/>
    </location>
</feature>
<evidence type="ECO:0000256" key="8">
    <source>
        <dbReference type="SAM" id="Phobius"/>
    </source>
</evidence>
<dbReference type="GO" id="GO:0005886">
    <property type="term" value="C:plasma membrane"/>
    <property type="evidence" value="ECO:0007669"/>
    <property type="project" value="UniProtKB-SubCell"/>
</dbReference>
<feature type="transmembrane region" description="Helical" evidence="8">
    <location>
        <begin position="335"/>
        <end position="353"/>
    </location>
</feature>
<evidence type="ECO:0000256" key="7">
    <source>
        <dbReference type="ARBA" id="ARBA00023136"/>
    </source>
</evidence>
<dbReference type="InterPro" id="IPR050297">
    <property type="entry name" value="LipidA_mod_glycosyltrf_83"/>
</dbReference>
<feature type="domain" description="Glycosyltransferase RgtA/B/C/D-like" evidence="9">
    <location>
        <begin position="116"/>
        <end position="275"/>
    </location>
</feature>
<dbReference type="PANTHER" id="PTHR33908">
    <property type="entry name" value="MANNOSYLTRANSFERASE YKCB-RELATED"/>
    <property type="match status" value="1"/>
</dbReference>
<keyword evidence="3" id="KW-0328">Glycosyltransferase</keyword>
<feature type="transmembrane region" description="Helical" evidence="8">
    <location>
        <begin position="259"/>
        <end position="279"/>
    </location>
</feature>
<keyword evidence="5 8" id="KW-0812">Transmembrane</keyword>
<keyword evidence="2" id="KW-1003">Cell membrane</keyword>
<dbReference type="Pfam" id="PF13231">
    <property type="entry name" value="PMT_2"/>
    <property type="match status" value="1"/>
</dbReference>
<sequence>MSCACVRFRTSERCRHTRAYRFEIQVLFCPVLLQQDQDGFCSFGTCQTEAVDPAEEPVVFSVACPKPTAWPAILGCMGGFLILAFLRLGLAAWLPLTPDEAYYWWWSQHLQAGYLDHPPMVALWIRLGTLLCGSTPLGIRLCGVLASFLASLALWRAGQIWLRVGPGAQAAWLLNATLMFGLGMCLMTPDTPQMFFAALLLWCLAEILRRESTYSVWWWGGAGLCLGGGMESKYTFLLLAVGLGGYVLQSGQWRRVGPWLAAGIAGVSCGPTLWWNALHRWAGFLKQGRRLGHWAPAHALHYLGELLAGQIGLLTPVVGFCVVLGCWQARRKMPLLLWLVLPGAGVFLAHALYAGRVQANWPCVLYPALAMAGALPGRFFRTAVATGLFMGLIVSVQALFHCLPLNAHHDPALRLMAGWDGLARQAETEARAAGAEALVIEDYGLAAIISFYARQHPQALPVVGTDPRWGYLTGLRKVTVRQAAELSEARGALKIGGRHLIRRVLLYSQKRQGDVRDYVLASCGNTLGWQISP</sequence>
<keyword evidence="11" id="KW-1185">Reference proteome</keyword>
<evidence type="ECO:0000256" key="2">
    <source>
        <dbReference type="ARBA" id="ARBA00022475"/>
    </source>
</evidence>
<evidence type="ECO:0000259" key="9">
    <source>
        <dbReference type="Pfam" id="PF13231"/>
    </source>
</evidence>
<dbReference type="GO" id="GO:0016763">
    <property type="term" value="F:pentosyltransferase activity"/>
    <property type="evidence" value="ECO:0007669"/>
    <property type="project" value="TreeGrafter"/>
</dbReference>
<comment type="subcellular location">
    <subcellularLocation>
        <location evidence="1">Cell membrane</location>
        <topology evidence="1">Multi-pass membrane protein</topology>
    </subcellularLocation>
</comment>
<evidence type="ECO:0000256" key="5">
    <source>
        <dbReference type="ARBA" id="ARBA00022692"/>
    </source>
</evidence>
<dbReference type="Proteomes" id="UP000315037">
    <property type="component" value="Unassembled WGS sequence"/>
</dbReference>
<feature type="transmembrane region" description="Helical" evidence="8">
    <location>
        <begin position="137"/>
        <end position="158"/>
    </location>
</feature>